<organism evidence="1 2">
    <name type="scientific">Eruca vesicaria subsp. sativa</name>
    <name type="common">Garden rocket</name>
    <name type="synonym">Eruca sativa</name>
    <dbReference type="NCBI Taxonomy" id="29727"/>
    <lineage>
        <taxon>Eukaryota</taxon>
        <taxon>Viridiplantae</taxon>
        <taxon>Streptophyta</taxon>
        <taxon>Embryophyta</taxon>
        <taxon>Tracheophyta</taxon>
        <taxon>Spermatophyta</taxon>
        <taxon>Magnoliopsida</taxon>
        <taxon>eudicotyledons</taxon>
        <taxon>Gunneridae</taxon>
        <taxon>Pentapetalae</taxon>
        <taxon>rosids</taxon>
        <taxon>malvids</taxon>
        <taxon>Brassicales</taxon>
        <taxon>Brassicaceae</taxon>
        <taxon>Brassiceae</taxon>
        <taxon>Eruca</taxon>
    </lineage>
</organism>
<comment type="caution">
    <text evidence="1">The sequence shown here is derived from an EMBL/GenBank/DDBJ whole genome shotgun (WGS) entry which is preliminary data.</text>
</comment>
<feature type="non-terminal residue" evidence="1">
    <location>
        <position position="1"/>
    </location>
</feature>
<accession>A0ABC8M551</accession>
<evidence type="ECO:0000313" key="2">
    <source>
        <dbReference type="Proteomes" id="UP001642260"/>
    </source>
</evidence>
<gene>
    <name evidence="1" type="ORF">ERUC_LOCUS43363</name>
</gene>
<evidence type="ECO:0000313" key="1">
    <source>
        <dbReference type="EMBL" id="CAH8390880.1"/>
    </source>
</evidence>
<dbReference type="AlphaFoldDB" id="A0ABC8M551"/>
<keyword evidence="2" id="KW-1185">Reference proteome</keyword>
<dbReference type="EMBL" id="CAKOAT010924042">
    <property type="protein sequence ID" value="CAH8390880.1"/>
    <property type="molecule type" value="Genomic_DNA"/>
</dbReference>
<proteinExistence type="predicted"/>
<dbReference type="Proteomes" id="UP001642260">
    <property type="component" value="Unassembled WGS sequence"/>
</dbReference>
<protein>
    <submittedName>
        <fullName evidence="1">Uncharacterized protein</fullName>
    </submittedName>
</protein>
<sequence length="69" mass="7900">VFEFRNRNSVWLDDINKKVDCSLIHKVEADDGRELIGLKPNHIEYHCEAGSFCSLACKTENVMNQFGTL</sequence>
<name>A0ABC8M551_ERUVS</name>
<reference evidence="1 2" key="1">
    <citation type="submission" date="2022-03" db="EMBL/GenBank/DDBJ databases">
        <authorList>
            <person name="Macdonald S."/>
            <person name="Ahmed S."/>
            <person name="Newling K."/>
        </authorList>
    </citation>
    <scope>NUCLEOTIDE SEQUENCE [LARGE SCALE GENOMIC DNA]</scope>
</reference>